<keyword evidence="3" id="KW-1185">Reference proteome</keyword>
<evidence type="ECO:0000259" key="1">
    <source>
        <dbReference type="Pfam" id="PF14280"/>
    </source>
</evidence>
<reference evidence="3" key="1">
    <citation type="submission" date="2017-09" db="EMBL/GenBank/DDBJ databases">
        <title>FDA dAtabase for Regulatory Grade micrObial Sequences (FDA-ARGOS): Supporting development and validation of Infectious Disease Dx tests.</title>
        <authorList>
            <person name="Minogue T."/>
            <person name="Wolcott M."/>
            <person name="Wasieloski L."/>
            <person name="Aguilar W."/>
            <person name="Moore D."/>
            <person name="Tallon L."/>
            <person name="Sadzewicz L."/>
            <person name="Ott S."/>
            <person name="Zhao X."/>
            <person name="Nagaraj S."/>
            <person name="Vavikolanu K."/>
            <person name="Aluvathingal J."/>
            <person name="Nadendla S."/>
            <person name="Sichtig H."/>
        </authorList>
    </citation>
    <scope>NUCLEOTIDE SEQUENCE [LARGE SCALE GENOMIC DNA]</scope>
    <source>
        <strain evidence="3">FDAARGOS_394</strain>
    </source>
</reference>
<proteinExistence type="predicted"/>
<dbReference type="Pfam" id="PF14280">
    <property type="entry name" value="DUF4365"/>
    <property type="match status" value="1"/>
</dbReference>
<dbReference type="EMBL" id="PDEA01000001">
    <property type="protein sequence ID" value="PEH87810.1"/>
    <property type="molecule type" value="Genomic_DNA"/>
</dbReference>
<organism evidence="2 3">
    <name type="scientific">Comamonas terrigena</name>
    <dbReference type="NCBI Taxonomy" id="32013"/>
    <lineage>
        <taxon>Bacteria</taxon>
        <taxon>Pseudomonadati</taxon>
        <taxon>Pseudomonadota</taxon>
        <taxon>Betaproteobacteria</taxon>
        <taxon>Burkholderiales</taxon>
        <taxon>Comamonadaceae</taxon>
        <taxon>Comamonas</taxon>
    </lineage>
</organism>
<evidence type="ECO:0000313" key="2">
    <source>
        <dbReference type="EMBL" id="PEH87810.1"/>
    </source>
</evidence>
<feature type="domain" description="DUF4365" evidence="1">
    <location>
        <begin position="2"/>
        <end position="137"/>
    </location>
</feature>
<comment type="caution">
    <text evidence="2">The sequence shown here is derived from an EMBL/GenBank/DDBJ whole genome shotgun (WGS) entry which is preliminary data.</text>
</comment>
<protein>
    <recommendedName>
        <fullName evidence="1">DUF4365 domain-containing protein</fullName>
    </recommendedName>
</protein>
<dbReference type="Proteomes" id="UP000220246">
    <property type="component" value="Unassembled WGS sequence"/>
</dbReference>
<dbReference type="AlphaFoldDB" id="A0A2A7URC0"/>
<sequence>MVETSWESGWQEYSASNDDAIDGVILMRRGTTNPIDTGGVVFVQVKCGGNGYRQDQRQYPEHIGITLGAQYVEVHRPRWMRVPGPAVLVFVDDTVDRTNPPAWWVDLKDESSYSPTNRGMLLIPKAQRFAHHTKGDFHRLCGSGTQDRTLNVIELSRTETLIPRLGRTESLRNDAWEFYKAWRFDKAARINPTLGEVLVNRVGWKHITRRDRLPERIMQSWMLLGAAKQIIAQESRVLNFGRATVRDLEDGSKLVQDYLGLRSTITFPYRHHAVVQVVLKRSRILHPSPSWRGSDRQKVWFYSVYELRRGGLGI</sequence>
<dbReference type="InterPro" id="IPR025375">
    <property type="entry name" value="DUF4365"/>
</dbReference>
<dbReference type="STRING" id="1219032.GCA_001515545_02611"/>
<gene>
    <name evidence="2" type="ORF">CRM82_03570</name>
</gene>
<accession>A0A2A7URC0</accession>
<evidence type="ECO:0000313" key="3">
    <source>
        <dbReference type="Proteomes" id="UP000220246"/>
    </source>
</evidence>
<name>A0A2A7URC0_COMTR</name>